<proteinExistence type="predicted"/>
<sequence length="70" mass="8053">MANVFPGINIWEFLWLSGETIALCSESHEFESRVHVHECIFPKTPRVVARAIECMHCAILSTCDMTFLQR</sequence>
<dbReference type="EMBL" id="HACG01038666">
    <property type="protein sequence ID" value="CEK85531.1"/>
    <property type="molecule type" value="Transcribed_RNA"/>
</dbReference>
<name>A0A0B7AZS3_9EUPU</name>
<protein>
    <submittedName>
        <fullName evidence="1">Uncharacterized protein</fullName>
    </submittedName>
</protein>
<evidence type="ECO:0000313" key="1">
    <source>
        <dbReference type="EMBL" id="CEK85531.1"/>
    </source>
</evidence>
<dbReference type="AlphaFoldDB" id="A0A0B7AZS3"/>
<gene>
    <name evidence="1" type="primary">ORF148698</name>
</gene>
<organism evidence="1">
    <name type="scientific">Arion vulgaris</name>
    <dbReference type="NCBI Taxonomy" id="1028688"/>
    <lineage>
        <taxon>Eukaryota</taxon>
        <taxon>Metazoa</taxon>
        <taxon>Spiralia</taxon>
        <taxon>Lophotrochozoa</taxon>
        <taxon>Mollusca</taxon>
        <taxon>Gastropoda</taxon>
        <taxon>Heterobranchia</taxon>
        <taxon>Euthyneura</taxon>
        <taxon>Panpulmonata</taxon>
        <taxon>Eupulmonata</taxon>
        <taxon>Stylommatophora</taxon>
        <taxon>Helicina</taxon>
        <taxon>Arionoidea</taxon>
        <taxon>Arionidae</taxon>
        <taxon>Arion</taxon>
    </lineage>
</organism>
<reference evidence="1" key="1">
    <citation type="submission" date="2014-12" db="EMBL/GenBank/DDBJ databases">
        <title>Insight into the proteome of Arion vulgaris.</title>
        <authorList>
            <person name="Aradska J."/>
            <person name="Bulat T."/>
            <person name="Smidak R."/>
            <person name="Sarate P."/>
            <person name="Gangsoo J."/>
            <person name="Sialana F."/>
            <person name="Bilban M."/>
            <person name="Lubec G."/>
        </authorList>
    </citation>
    <scope>NUCLEOTIDE SEQUENCE</scope>
    <source>
        <tissue evidence="1">Skin</tissue>
    </source>
</reference>
<accession>A0A0B7AZS3</accession>